<gene>
    <name evidence="2" type="ORF">CYBJADRAFT_167475</name>
    <name evidence="1" type="ORF">CYBJADRAFT_170091</name>
</gene>
<name>A0A1E4S3Q8_CYBJN</name>
<evidence type="ECO:0000313" key="1">
    <source>
        <dbReference type="EMBL" id="ODV70634.1"/>
    </source>
</evidence>
<keyword evidence="3" id="KW-1185">Reference proteome</keyword>
<protein>
    <submittedName>
        <fullName evidence="2">Uncharacterized protein</fullName>
    </submittedName>
</protein>
<evidence type="ECO:0000313" key="3">
    <source>
        <dbReference type="Proteomes" id="UP000094389"/>
    </source>
</evidence>
<organism evidence="2 3">
    <name type="scientific">Cyberlindnera jadinii (strain ATCC 18201 / CBS 1600 / BCRC 20928 / JCM 3617 / NBRC 0987 / NRRL Y-1542)</name>
    <name type="common">Torula yeast</name>
    <name type="synonym">Candida utilis</name>
    <dbReference type="NCBI Taxonomy" id="983966"/>
    <lineage>
        <taxon>Eukaryota</taxon>
        <taxon>Fungi</taxon>
        <taxon>Dikarya</taxon>
        <taxon>Ascomycota</taxon>
        <taxon>Saccharomycotina</taxon>
        <taxon>Saccharomycetes</taxon>
        <taxon>Phaffomycetales</taxon>
        <taxon>Phaffomycetaceae</taxon>
        <taxon>Cyberlindnera</taxon>
    </lineage>
</organism>
<evidence type="ECO:0000313" key="2">
    <source>
        <dbReference type="EMBL" id="ODV74093.1"/>
    </source>
</evidence>
<dbReference type="GeneID" id="30990459"/>
<reference evidence="2 3" key="1">
    <citation type="journal article" date="2016" name="Proc. Natl. Acad. Sci. U.S.A.">
        <title>Comparative genomics of biotechnologically important yeasts.</title>
        <authorList>
            <person name="Riley R."/>
            <person name="Haridas S."/>
            <person name="Wolfe K.H."/>
            <person name="Lopes M.R."/>
            <person name="Hittinger C.T."/>
            <person name="Goeker M."/>
            <person name="Salamov A.A."/>
            <person name="Wisecaver J.H."/>
            <person name="Long T.M."/>
            <person name="Calvey C.H."/>
            <person name="Aerts A.L."/>
            <person name="Barry K.W."/>
            <person name="Choi C."/>
            <person name="Clum A."/>
            <person name="Coughlan A.Y."/>
            <person name="Deshpande S."/>
            <person name="Douglass A.P."/>
            <person name="Hanson S.J."/>
            <person name="Klenk H.-P."/>
            <person name="LaButti K.M."/>
            <person name="Lapidus A."/>
            <person name="Lindquist E.A."/>
            <person name="Lipzen A.M."/>
            <person name="Meier-Kolthoff J.P."/>
            <person name="Ohm R.A."/>
            <person name="Otillar R.P."/>
            <person name="Pangilinan J.L."/>
            <person name="Peng Y."/>
            <person name="Rokas A."/>
            <person name="Rosa C.A."/>
            <person name="Scheuner C."/>
            <person name="Sibirny A.A."/>
            <person name="Slot J.C."/>
            <person name="Stielow J.B."/>
            <person name="Sun H."/>
            <person name="Kurtzman C.P."/>
            <person name="Blackwell M."/>
            <person name="Grigoriev I.V."/>
            <person name="Jeffries T.W."/>
        </authorList>
    </citation>
    <scope>NUCLEOTIDE SEQUENCE [LARGE SCALE GENOMIC DNA]</scope>
    <source>
        <strain evidence="3">ATCC 18201 / CBS 1600 / BCRC 20928 / JCM 3617 / NBRC 0987 / NRRL Y-1542</strain>
        <strain evidence="2">NRRL Y-1542</strain>
    </source>
</reference>
<dbReference type="Proteomes" id="UP000094389">
    <property type="component" value="Unassembled WGS sequence"/>
</dbReference>
<dbReference type="RefSeq" id="XP_020071132.1">
    <property type="nucleotide sequence ID" value="XM_020214921.1"/>
</dbReference>
<accession>A0A1E4S3Q8</accession>
<dbReference type="AlphaFoldDB" id="A0A1E4S3Q8"/>
<dbReference type="RefSeq" id="XP_020067673.1">
    <property type="nucleotide sequence ID" value="XM_020216063.1"/>
</dbReference>
<dbReference type="EMBL" id="KV453957">
    <property type="protein sequence ID" value="ODV70634.1"/>
    <property type="molecule type" value="Genomic_DNA"/>
</dbReference>
<dbReference type="EMBL" id="KV453929">
    <property type="protein sequence ID" value="ODV74093.1"/>
    <property type="molecule type" value="Genomic_DNA"/>
</dbReference>
<sequence length="61" mass="7098">MNRMQHCDVFIRHMSVVYTSEKRFDSIPRPITTFKPTHNLAVIHAALITQPWWSSTSDLKG</sequence>
<proteinExistence type="predicted"/>
<dbReference type="GeneID" id="30989317"/>